<feature type="signal peptide" evidence="1">
    <location>
        <begin position="1"/>
        <end position="23"/>
    </location>
</feature>
<dbReference type="EMBL" id="FUFA01000004">
    <property type="protein sequence ID" value="SPM33939.1"/>
    <property type="molecule type" value="Genomic_DNA"/>
</dbReference>
<reference evidence="2 3" key="1">
    <citation type="submission" date="2017-01" db="EMBL/GenBank/DDBJ databases">
        <authorList>
            <consortium name="Urmite Genomes"/>
        </authorList>
    </citation>
    <scope>NUCLEOTIDE SEQUENCE [LARGE SCALE GENOMIC DNA]</scope>
    <source>
        <strain evidence="2 3">AB57</strain>
    </source>
</reference>
<dbReference type="RefSeq" id="WP_077087215.1">
    <property type="nucleotide sequence ID" value="NZ_LT721901.1"/>
</dbReference>
<keyword evidence="3" id="KW-1185">Reference proteome</keyword>
<evidence type="ECO:0000313" key="2">
    <source>
        <dbReference type="EMBL" id="SPM33939.1"/>
    </source>
</evidence>
<evidence type="ECO:0000313" key="3">
    <source>
        <dbReference type="Proteomes" id="UP000240988"/>
    </source>
</evidence>
<sequence>MRRLGIIMAVVAALLGCTPRPKAAATPVAAVFGRHAAIYRLVRDDPNFVAWLAILQQSRNDGTPVRFSYDVVGPRLTMVEPAQ</sequence>
<evidence type="ECO:0000256" key="1">
    <source>
        <dbReference type="SAM" id="SignalP"/>
    </source>
</evidence>
<dbReference type="AlphaFoldDB" id="A0A2U3NQZ4"/>
<dbReference type="STRING" id="1841860.GCA_900157375_01748"/>
<name>A0A2U3NQZ4_9MYCO</name>
<dbReference type="PROSITE" id="PS51257">
    <property type="entry name" value="PROKAR_LIPOPROTEIN"/>
    <property type="match status" value="1"/>
</dbReference>
<proteinExistence type="predicted"/>
<organism evidence="2 3">
    <name type="scientific">Mycobacterium rhizamassiliense</name>
    <dbReference type="NCBI Taxonomy" id="1841860"/>
    <lineage>
        <taxon>Bacteria</taxon>
        <taxon>Bacillati</taxon>
        <taxon>Actinomycetota</taxon>
        <taxon>Actinomycetes</taxon>
        <taxon>Mycobacteriales</taxon>
        <taxon>Mycobacteriaceae</taxon>
        <taxon>Mycobacterium</taxon>
    </lineage>
</organism>
<accession>A0A2U3NQZ4</accession>
<feature type="chain" id="PRO_5039517692" evidence="1">
    <location>
        <begin position="24"/>
        <end position="83"/>
    </location>
</feature>
<gene>
    <name evidence="2" type="ORF">MRAB57_1746</name>
</gene>
<keyword evidence="1" id="KW-0732">Signal</keyword>
<dbReference type="OrthoDB" id="4742434at2"/>
<protein>
    <submittedName>
        <fullName evidence="2">Mycobacterium rhizamassiliense ORFan</fullName>
    </submittedName>
</protein>
<dbReference type="Proteomes" id="UP000240988">
    <property type="component" value="Unassembled WGS sequence"/>
</dbReference>